<evidence type="ECO:0000256" key="17">
    <source>
        <dbReference type="ARBA" id="ARBA00093678"/>
    </source>
</evidence>
<evidence type="ECO:0000313" key="19">
    <source>
        <dbReference type="Ensembl" id="ENSCUSP00005020701.1"/>
    </source>
</evidence>
<evidence type="ECO:0000256" key="9">
    <source>
        <dbReference type="ARBA" id="ARBA00023315"/>
    </source>
</evidence>
<comment type="pathway">
    <text evidence="10">Phospholipid metabolism.</text>
</comment>
<keyword evidence="5" id="KW-0812">Transmembrane</keyword>
<name>A0A8C3UY51_CATUS</name>
<dbReference type="Proteomes" id="UP000694563">
    <property type="component" value="Chromosome 35"/>
</dbReference>
<comment type="catalytic activity">
    <reaction evidence="12">
        <text>a 1-acyl-sn-glycero-3-phospho-(1D-myo-inositol) + an acyl-CoA = a 1,2-diacyl-sn-glycero-3-phospho-(1D-myo-inositol) + CoA</text>
        <dbReference type="Rhea" id="RHEA:33195"/>
        <dbReference type="ChEBI" id="CHEBI:57287"/>
        <dbReference type="ChEBI" id="CHEBI:57880"/>
        <dbReference type="ChEBI" id="CHEBI:58342"/>
        <dbReference type="ChEBI" id="CHEBI:64771"/>
    </reaction>
    <physiologicalReaction direction="left-to-right" evidence="12">
        <dbReference type="Rhea" id="RHEA:33196"/>
    </physiologicalReaction>
</comment>
<accession>A0A8C3UY51</accession>
<evidence type="ECO:0000256" key="2">
    <source>
        <dbReference type="ARBA" id="ARBA00005074"/>
    </source>
</evidence>
<evidence type="ECO:0000256" key="5">
    <source>
        <dbReference type="ARBA" id="ARBA00022692"/>
    </source>
</evidence>
<dbReference type="GO" id="GO:0030258">
    <property type="term" value="P:lipid modification"/>
    <property type="evidence" value="ECO:0007669"/>
    <property type="project" value="TreeGrafter"/>
</dbReference>
<evidence type="ECO:0000256" key="7">
    <source>
        <dbReference type="ARBA" id="ARBA00022989"/>
    </source>
</evidence>
<sequence>MIGSLRRVPSLIDILCYSYCYLGLLTGGRGLRGAGPKGAGPKPSGFWGNFGREFWGNSGDDFGKILVSSLKESQRDFNRIYEEFWTIPEQNFNDLHPDSSVSSLNSCPPLSPGPFYRLGTHLDWVWGPPAPPALRRLLSHVRWAPLLGALGVLVSRAWPAQAVLEPQFLARPWLARLAHMVPVFLALRLRLYVGWLCAEGGCVAAGLGAYPRSARARPGQGPTVQCAELPPELWDFESIRTVDPWGTEVGRRFRGGLRRWNMTVQWWLAAYVHRRGPRHYPLNAWTMLASAYWHGLHGGQHLAFLTVPLWLAAEAAAEAALGSLLRGGQWFLKMRAFEYLSMGFVLREAAATLRFWASVHFCLHLVGFGVFLGGGFRERPPSLTLKYGGAPTMRGEKTSLPAPSCSEKRASQSEAGRGGTKALSESEKDNGAGPHGWTNQNARSAE</sequence>
<keyword evidence="6" id="KW-0256">Endoplasmic reticulum</keyword>
<organism evidence="19 20">
    <name type="scientific">Catharus ustulatus</name>
    <name type="common">Russet-backed thrush</name>
    <name type="synonym">Hylocichla ustulatus</name>
    <dbReference type="NCBI Taxonomy" id="91951"/>
    <lineage>
        <taxon>Eukaryota</taxon>
        <taxon>Metazoa</taxon>
        <taxon>Chordata</taxon>
        <taxon>Craniata</taxon>
        <taxon>Vertebrata</taxon>
        <taxon>Euteleostomi</taxon>
        <taxon>Archelosauria</taxon>
        <taxon>Archosauria</taxon>
        <taxon>Dinosauria</taxon>
        <taxon>Saurischia</taxon>
        <taxon>Theropoda</taxon>
        <taxon>Coelurosauria</taxon>
        <taxon>Aves</taxon>
        <taxon>Neognathae</taxon>
        <taxon>Neoaves</taxon>
        <taxon>Telluraves</taxon>
        <taxon>Australaves</taxon>
        <taxon>Passeriformes</taxon>
        <taxon>Turdidae</taxon>
        <taxon>Catharus</taxon>
    </lineage>
</organism>
<keyword evidence="9" id="KW-0012">Acyltransferase</keyword>
<comment type="subcellular location">
    <subcellularLocation>
        <location evidence="1">Endoplasmic reticulum membrane</location>
        <topology evidence="1">Multi-pass membrane protein</topology>
    </subcellularLocation>
</comment>
<reference evidence="19" key="3">
    <citation type="submission" date="2025-09" db="UniProtKB">
        <authorList>
            <consortium name="Ensembl"/>
        </authorList>
    </citation>
    <scope>IDENTIFICATION</scope>
</reference>
<evidence type="ECO:0000256" key="18">
    <source>
        <dbReference type="SAM" id="MobiDB-lite"/>
    </source>
</evidence>
<keyword evidence="20" id="KW-1185">Reference proteome</keyword>
<dbReference type="GO" id="GO:0006661">
    <property type="term" value="P:phosphatidylinositol biosynthetic process"/>
    <property type="evidence" value="ECO:0007669"/>
    <property type="project" value="TreeGrafter"/>
</dbReference>
<evidence type="ECO:0000256" key="11">
    <source>
        <dbReference type="ARBA" id="ARBA00035964"/>
    </source>
</evidence>
<comment type="catalytic activity">
    <reaction evidence="15">
        <text>a 1-acyl-sn-glycero-3-phospho-(1D-myo-inositol) + (5Z,8Z,11Z,14Z)-eicosatetraenoyl-CoA = a 1-acyl-2-(5Z,8Z,11Z,14Z-eicosatetraenoyl)-sn-glycero-3-phospho-(1D-myo-inositol) + CoA</text>
        <dbReference type="Rhea" id="RHEA:37015"/>
        <dbReference type="ChEBI" id="CHEBI:57287"/>
        <dbReference type="ChEBI" id="CHEBI:57368"/>
        <dbReference type="ChEBI" id="CHEBI:64771"/>
        <dbReference type="ChEBI" id="CHEBI:75243"/>
    </reaction>
    <physiologicalReaction direction="left-to-right" evidence="15">
        <dbReference type="Rhea" id="RHEA:37016"/>
    </physiologicalReaction>
</comment>
<dbReference type="GO" id="GO:0005789">
    <property type="term" value="C:endoplasmic reticulum membrane"/>
    <property type="evidence" value="ECO:0007669"/>
    <property type="project" value="UniProtKB-SubCell"/>
</dbReference>
<dbReference type="InterPro" id="IPR049941">
    <property type="entry name" value="LPLAT_7/PORCN-like"/>
</dbReference>
<comment type="catalytic activity">
    <reaction evidence="11">
        <text>(5Z,8Z,11Z,14Z)-eicosatetraenoyl-CoA + 1-hexadecanoyl-sn-glycero-3-phosphocholine = 1-hexadecanoyl-2-(5Z,8Z,11Z,14Z-eicosatetraenoyl)-sn-glycero-3-phosphocholine + CoA</text>
        <dbReference type="Rhea" id="RHEA:35999"/>
        <dbReference type="ChEBI" id="CHEBI:57287"/>
        <dbReference type="ChEBI" id="CHEBI:57368"/>
        <dbReference type="ChEBI" id="CHEBI:72998"/>
        <dbReference type="ChEBI" id="CHEBI:73003"/>
    </reaction>
    <physiologicalReaction direction="left-to-right" evidence="11">
        <dbReference type="Rhea" id="RHEA:36000"/>
    </physiologicalReaction>
</comment>
<dbReference type="PANTHER" id="PTHR13906">
    <property type="entry name" value="PORCUPINE"/>
    <property type="match status" value="1"/>
</dbReference>
<reference evidence="19" key="1">
    <citation type="submission" date="2020-10" db="EMBL/GenBank/DDBJ databases">
        <title>Catharus ustulatus (Swainson's thrush) genome, bCatUst1, primary haplotype v2.</title>
        <authorList>
            <person name="Delmore K."/>
            <person name="Vafadar M."/>
            <person name="Formenti G."/>
            <person name="Chow W."/>
            <person name="Pelan S."/>
            <person name="Howe K."/>
            <person name="Rhie A."/>
            <person name="Mountcastle J."/>
            <person name="Haase B."/>
            <person name="Fedrigo O."/>
            <person name="Jarvis E.D."/>
        </authorList>
    </citation>
    <scope>NUCLEOTIDE SEQUENCE [LARGE SCALE GENOMIC DNA]</scope>
</reference>
<evidence type="ECO:0000256" key="4">
    <source>
        <dbReference type="ARBA" id="ARBA00022679"/>
    </source>
</evidence>
<dbReference type="Pfam" id="PF03062">
    <property type="entry name" value="MBOAT"/>
    <property type="match status" value="1"/>
</dbReference>
<comment type="catalytic activity">
    <reaction evidence="16">
        <text>1-octadecanoyl-sn-glycero-3-phospho-(1D-myo-inositol) + (5Z,8Z,11Z,14Z)-eicosatetraenoyl-CoA = 1-octadecanoyl-2-(5Z,8Z,11Z,14Z-eicosatetraenoyl)-sn-glycero-3-phospho-(1D-myo-inositol) + CoA</text>
        <dbReference type="Rhea" id="RHEA:36835"/>
        <dbReference type="ChEBI" id="CHEBI:57287"/>
        <dbReference type="ChEBI" id="CHEBI:57368"/>
        <dbReference type="ChEBI" id="CHEBI:74243"/>
        <dbReference type="ChEBI" id="CHEBI:133606"/>
    </reaction>
    <physiologicalReaction direction="left-to-right" evidence="16">
        <dbReference type="Rhea" id="RHEA:36836"/>
    </physiologicalReaction>
</comment>
<evidence type="ECO:0000256" key="13">
    <source>
        <dbReference type="ARBA" id="ARBA00041626"/>
    </source>
</evidence>
<proteinExistence type="inferred from homology"/>
<evidence type="ECO:0000256" key="16">
    <source>
        <dbReference type="ARBA" id="ARBA00049362"/>
    </source>
</evidence>
<dbReference type="GO" id="GO:0071617">
    <property type="term" value="F:lysophospholipid acyltransferase activity"/>
    <property type="evidence" value="ECO:0007669"/>
    <property type="project" value="TreeGrafter"/>
</dbReference>
<protein>
    <recommendedName>
        <fullName evidence="14">Leukocyte receptor cluster member 4</fullName>
    </recommendedName>
    <alternativeName>
        <fullName evidence="17">Lysophospholipid acyltransferase 7</fullName>
    </alternativeName>
    <alternativeName>
        <fullName evidence="13">Membrane-bound O-acyltransferase domain-containing protein 7</fullName>
    </alternativeName>
</protein>
<dbReference type="GO" id="GO:0044233">
    <property type="term" value="C:mitochondria-associated endoplasmic reticulum membrane contact site"/>
    <property type="evidence" value="ECO:0007669"/>
    <property type="project" value="TreeGrafter"/>
</dbReference>
<evidence type="ECO:0000256" key="14">
    <source>
        <dbReference type="ARBA" id="ARBA00041667"/>
    </source>
</evidence>
<feature type="region of interest" description="Disordered" evidence="18">
    <location>
        <begin position="387"/>
        <end position="446"/>
    </location>
</feature>
<dbReference type="Ensembl" id="ENSCUST00005021462.1">
    <property type="protein sequence ID" value="ENSCUSP00005020701.1"/>
    <property type="gene ID" value="ENSCUSG00005013214.1"/>
</dbReference>
<evidence type="ECO:0000256" key="10">
    <source>
        <dbReference type="ARBA" id="ARBA00025707"/>
    </source>
</evidence>
<reference evidence="19" key="2">
    <citation type="submission" date="2025-08" db="UniProtKB">
        <authorList>
            <consortium name="Ensembl"/>
        </authorList>
    </citation>
    <scope>IDENTIFICATION</scope>
</reference>
<keyword evidence="4" id="KW-0808">Transferase</keyword>
<comment type="pathway">
    <text evidence="2">Lipid metabolism; phospholipid metabolism.</text>
</comment>
<keyword evidence="7" id="KW-1133">Transmembrane helix</keyword>
<dbReference type="InterPro" id="IPR004299">
    <property type="entry name" value="MBOAT_fam"/>
</dbReference>
<keyword evidence="8" id="KW-0472">Membrane</keyword>
<evidence type="ECO:0000256" key="1">
    <source>
        <dbReference type="ARBA" id="ARBA00004477"/>
    </source>
</evidence>
<evidence type="ECO:0000256" key="8">
    <source>
        <dbReference type="ARBA" id="ARBA00023136"/>
    </source>
</evidence>
<evidence type="ECO:0000256" key="6">
    <source>
        <dbReference type="ARBA" id="ARBA00022824"/>
    </source>
</evidence>
<dbReference type="PANTHER" id="PTHR13906:SF16">
    <property type="entry name" value="LYSOPHOSPHOLIPID ACYLTRANSFERASE 7"/>
    <property type="match status" value="1"/>
</dbReference>
<dbReference type="AlphaFoldDB" id="A0A8C3UY51"/>
<comment type="similarity">
    <text evidence="3">Belongs to the membrane-bound acyltransferase family.</text>
</comment>
<evidence type="ECO:0000256" key="3">
    <source>
        <dbReference type="ARBA" id="ARBA00010323"/>
    </source>
</evidence>
<evidence type="ECO:0000256" key="12">
    <source>
        <dbReference type="ARBA" id="ARBA00036730"/>
    </source>
</evidence>
<evidence type="ECO:0000256" key="15">
    <source>
        <dbReference type="ARBA" id="ARBA00049211"/>
    </source>
</evidence>
<evidence type="ECO:0000313" key="20">
    <source>
        <dbReference type="Proteomes" id="UP000694563"/>
    </source>
</evidence>
<feature type="compositionally biased region" description="Polar residues" evidence="18">
    <location>
        <begin position="437"/>
        <end position="446"/>
    </location>
</feature>